<dbReference type="EMBL" id="JACHIF010000004">
    <property type="protein sequence ID" value="MBB5038071.1"/>
    <property type="molecule type" value="Genomic_DNA"/>
</dbReference>
<dbReference type="InterPro" id="IPR036179">
    <property type="entry name" value="Ig-like_dom_sf"/>
</dbReference>
<dbReference type="RefSeq" id="WP_184208549.1">
    <property type="nucleotide sequence ID" value="NZ_JACHIF010000004.1"/>
</dbReference>
<dbReference type="InterPro" id="IPR038081">
    <property type="entry name" value="CalX-like_sf"/>
</dbReference>
<protein>
    <submittedName>
        <fullName evidence="8">N-acetylneuraminic acid mutarotase</fullName>
    </submittedName>
</protein>
<organism evidence="8 9">
    <name type="scientific">Prosthecobacter dejongeii</name>
    <dbReference type="NCBI Taxonomy" id="48465"/>
    <lineage>
        <taxon>Bacteria</taxon>
        <taxon>Pseudomonadati</taxon>
        <taxon>Verrucomicrobiota</taxon>
        <taxon>Verrucomicrobiia</taxon>
        <taxon>Verrucomicrobiales</taxon>
        <taxon>Verrucomicrobiaceae</taxon>
        <taxon>Prosthecobacter</taxon>
    </lineage>
</organism>
<dbReference type="PROSITE" id="PS50853">
    <property type="entry name" value="FN3"/>
    <property type="match status" value="1"/>
</dbReference>
<dbReference type="GO" id="GO:0016020">
    <property type="term" value="C:membrane"/>
    <property type="evidence" value="ECO:0007669"/>
    <property type="project" value="InterPro"/>
</dbReference>
<dbReference type="Gene3D" id="2.120.10.80">
    <property type="entry name" value="Kelch-type beta propeller"/>
    <property type="match status" value="2"/>
</dbReference>
<evidence type="ECO:0000256" key="5">
    <source>
        <dbReference type="SAM" id="SignalP"/>
    </source>
</evidence>
<feature type="signal peptide" evidence="5">
    <location>
        <begin position="1"/>
        <end position="20"/>
    </location>
</feature>
<evidence type="ECO:0000256" key="4">
    <source>
        <dbReference type="SAM" id="MobiDB-lite"/>
    </source>
</evidence>
<reference evidence="8 9" key="1">
    <citation type="submission" date="2020-08" db="EMBL/GenBank/DDBJ databases">
        <title>Genomic Encyclopedia of Type Strains, Phase IV (KMG-IV): sequencing the most valuable type-strain genomes for metagenomic binning, comparative biology and taxonomic classification.</title>
        <authorList>
            <person name="Goeker M."/>
        </authorList>
    </citation>
    <scope>NUCLEOTIDE SEQUENCE [LARGE SCALE GENOMIC DNA]</scope>
    <source>
        <strain evidence="8 9">DSM 12251</strain>
    </source>
</reference>
<feature type="chain" id="PRO_5030607496" evidence="5">
    <location>
        <begin position="21"/>
        <end position="1602"/>
    </location>
</feature>
<dbReference type="Pfam" id="PF17963">
    <property type="entry name" value="Big_9"/>
    <property type="match status" value="2"/>
</dbReference>
<name>A0A7W7YKV6_9BACT</name>
<dbReference type="SUPFAM" id="SSF141072">
    <property type="entry name" value="CalX-like"/>
    <property type="match status" value="1"/>
</dbReference>
<dbReference type="InterPro" id="IPR007110">
    <property type="entry name" value="Ig-like_dom"/>
</dbReference>
<evidence type="ECO:0000313" key="9">
    <source>
        <dbReference type="Proteomes" id="UP000534294"/>
    </source>
</evidence>
<dbReference type="InterPro" id="IPR003961">
    <property type="entry name" value="FN3_dom"/>
</dbReference>
<dbReference type="SUPFAM" id="SSF117281">
    <property type="entry name" value="Kelch motif"/>
    <property type="match status" value="1"/>
</dbReference>
<keyword evidence="2" id="KW-0677">Repeat</keyword>
<dbReference type="InterPro" id="IPR003599">
    <property type="entry name" value="Ig_sub"/>
</dbReference>
<dbReference type="Pfam" id="PF03160">
    <property type="entry name" value="Calx-beta"/>
    <property type="match status" value="1"/>
</dbReference>
<proteinExistence type="predicted"/>
<feature type="domain" description="Fibronectin type-III" evidence="7">
    <location>
        <begin position="813"/>
        <end position="914"/>
    </location>
</feature>
<dbReference type="Proteomes" id="UP000534294">
    <property type="component" value="Unassembled WGS sequence"/>
</dbReference>
<dbReference type="PANTHER" id="PTHR23244">
    <property type="entry name" value="KELCH REPEAT DOMAIN"/>
    <property type="match status" value="1"/>
</dbReference>
<comment type="caution">
    <text evidence="8">The sequence shown here is derived from an EMBL/GenBank/DDBJ whole genome shotgun (WGS) entry which is preliminary data.</text>
</comment>
<keyword evidence="9" id="KW-1185">Reference proteome</keyword>
<keyword evidence="1 5" id="KW-0732">Signal</keyword>
<dbReference type="InterPro" id="IPR003644">
    <property type="entry name" value="Calx_beta"/>
</dbReference>
<evidence type="ECO:0000259" key="7">
    <source>
        <dbReference type="PROSITE" id="PS50853"/>
    </source>
</evidence>
<evidence type="ECO:0000256" key="1">
    <source>
        <dbReference type="ARBA" id="ARBA00022729"/>
    </source>
</evidence>
<feature type="domain" description="Ig-like" evidence="6">
    <location>
        <begin position="1124"/>
        <end position="1183"/>
    </location>
</feature>
<dbReference type="Gene3D" id="2.60.40.2810">
    <property type="match status" value="2"/>
</dbReference>
<dbReference type="InterPro" id="IPR013783">
    <property type="entry name" value="Ig-like_fold"/>
</dbReference>
<evidence type="ECO:0000313" key="8">
    <source>
        <dbReference type="EMBL" id="MBB5038071.1"/>
    </source>
</evidence>
<evidence type="ECO:0000256" key="2">
    <source>
        <dbReference type="ARBA" id="ARBA00022737"/>
    </source>
</evidence>
<dbReference type="Gene3D" id="2.60.40.2030">
    <property type="match status" value="1"/>
</dbReference>
<keyword evidence="3" id="KW-0106">Calcium</keyword>
<dbReference type="Pfam" id="PF24681">
    <property type="entry name" value="Kelch_KLHDC2_KLHL20_DRC7"/>
    <property type="match status" value="1"/>
</dbReference>
<dbReference type="SMART" id="SM00409">
    <property type="entry name" value="IG"/>
    <property type="match status" value="2"/>
</dbReference>
<evidence type="ECO:0000256" key="3">
    <source>
        <dbReference type="ARBA" id="ARBA00022837"/>
    </source>
</evidence>
<sequence>MKKFFSLLGTCLLLIGSSQGASLTISNYNPAGNGNHGIADLAGTRLAGNAGRGVIGRMNGLSEIEVANKATAGDIAGLNAAFQPFGGDFALDSLGVAGAFEAELNFDTRNSVRPGYGGSPIYFWSYKGTSRINATEYLLIRLGSLFPVDSETLPPTVLEVAVNPVGVSTILAGTAGPGSYDYGQGSGPLALYQMISTSTSSNVAPIANNGVLAAYSGVPKNGLLTASDANNDVLTFTKVTDPTKGVVEVLGNGNFTYTANVGQLGADSFTFVANDGTANSAPATINITITEPPPNEAPIAIPTEIYGRAGEIIAGVLEGTDGDDDTLTFSVVDQPASGVITAFTSDGRFTYRPNVGFIGTDSFTFKVNDGTVDSATATVQIVIEQDIPAWVWLDGDNLPKQRGIYGSVGVAAAANKPGARTEAASVSSSGGISYHFGGLGYGEGTKTGVLNDLWKYDSASGEWTWISGSKDVNALGTYGNKGEASETNAPPARSGALMWQDNDGFLWVFGGTNATKGLLNDLWKYDLNENEWTWVGGANTANATGTYGSLGQPDALNTPGARVNAVSWKDASGRLFLFGGRGLPATGTKAGLLNDLWVFDIALGQWTWLSGSNGLDAIGVYGSSGIASVGNVPGGRSGAVAWVGNSGNLWLFGGNGRGNAAKLGNLNDLWQFDFISNEWTWISGSQAVNAIGVYGTLGDHAFNTVPGARAGATSWLASDGSLVLFGGQGSGHFNDVWVFDTEKYQWTWLKGASALNGLASYGQLGVPSPSSTPGARRGSSAFTDAEGNLVIFAGTNGANSNNDVWVLDIPEFPIVELQSIASITEDSATVTVKINPNGNSTTAVLKLIKLTGGEDEAEIDLGVIGSGSTPITVVEELTDLDLGSRYAVIVEAQNILGSGQSPVCIFTTLGTAPAVIASFDETESFHPEASGTVAVQVALTSPATEAFTLPFTVSGTASEGATGDFITAPASGSVSFFIGQSRATINVAIRDDLTLDPDETVILTLGTPSAASVTTGEDDVHTLTIQDNDGPPVFVQAPGSQLARLGSKVIFDGTATGTPVLAYQWRKGATNIAKATLPTYTFASVKLTDAGTYGVDVRNSIDTLIANFDLAVVDTSARSIVQAEGTTVSVKVLNAGTGLTFAWLKEGDPIGQTTDTLTIPDATALDSGDYVCVISKDGSAPLTTGIIRVNIFAEVVAPPAFLAGNYVGLVSPDESAGAPLGGRFDVAVTTKGAYSAKLILGTTTLTGKGQLYISGDATEAEGQATVSFVRKGLPNLTVQFFLSGNAEEPVAQALEGRLDDPFNGGSTGIEGYRNPWVAKPKVGSTDLPATSYAGSYTFGLDIPADLVGMLDIPQGNGFGAATVTTAGTVAFVGRTADGGKFTFSSIVGPEGDVPFYSAFSLTQGYLAGFTAITPAGTDFDSNSYDGNLAWKKVAADAKSKELAYRAGFDEIELTLFGGKWQPPASGGVIADLNDVDNNAVLFLNEGGSAQAGIEPFTFSIRNLKDTGVVQTVIVDKTLAVNPNSVTFKLIANPVGHYSGTFTVPNPVKTLVRTATYQGTFIRLTTGEFESAGFFLLAQPPEPGQTVKTAPQLSGEAQVRQPR</sequence>
<dbReference type="SUPFAM" id="SSF48726">
    <property type="entry name" value="Immunoglobulin"/>
    <property type="match status" value="1"/>
</dbReference>
<dbReference type="Gene3D" id="2.60.40.10">
    <property type="entry name" value="Immunoglobulins"/>
    <property type="match status" value="2"/>
</dbReference>
<feature type="region of interest" description="Disordered" evidence="4">
    <location>
        <begin position="1582"/>
        <end position="1602"/>
    </location>
</feature>
<dbReference type="GO" id="GO:0007154">
    <property type="term" value="P:cell communication"/>
    <property type="evidence" value="ECO:0007669"/>
    <property type="project" value="InterPro"/>
</dbReference>
<dbReference type="CDD" id="cd00096">
    <property type="entry name" value="Ig"/>
    <property type="match status" value="1"/>
</dbReference>
<gene>
    <name evidence="8" type="ORF">HNQ64_002329</name>
</gene>
<dbReference type="InterPro" id="IPR015915">
    <property type="entry name" value="Kelch-typ_b-propeller"/>
</dbReference>
<evidence type="ECO:0000259" key="6">
    <source>
        <dbReference type="PROSITE" id="PS50835"/>
    </source>
</evidence>
<dbReference type="PROSITE" id="PS50835">
    <property type="entry name" value="IG_LIKE"/>
    <property type="match status" value="1"/>
</dbReference>
<accession>A0A7W7YKV6</accession>